<dbReference type="EMBL" id="UIGY01000129">
    <property type="protein sequence ID" value="SUZ11530.1"/>
    <property type="molecule type" value="Genomic_DNA"/>
</dbReference>
<dbReference type="AlphaFoldDB" id="A0A381LD73"/>
<reference evidence="1" key="1">
    <citation type="submission" date="2018-07" db="EMBL/GenBank/DDBJ databases">
        <authorList>
            <person name="Quirk P.G."/>
            <person name="Krulwich T.A."/>
        </authorList>
    </citation>
    <scope>NUCLEOTIDE SEQUENCE</scope>
    <source>
        <strain evidence="1">96224</strain>
    </source>
</reference>
<protein>
    <submittedName>
        <fullName evidence="1">Bgt-20057</fullName>
    </submittedName>
</protein>
<sequence length="70" mass="8432">MSKLKALREKDRSHIVEKSLILDMFEIAFDFHSDAILLGYTRYAEPTRRLHWHHWRVKSSSLPAWRPKEV</sequence>
<evidence type="ECO:0000313" key="1">
    <source>
        <dbReference type="EMBL" id="SUZ11530.1"/>
    </source>
</evidence>
<gene>
    <name evidence="1" type="ORF">BGT96224V2_LOCUS4682</name>
</gene>
<accession>A0A381LD73</accession>
<name>A0A381LD73_BLUGR</name>
<organism evidence="1">
    <name type="scientific">Blumeria graminis f. sp. tritici 96224</name>
    <dbReference type="NCBI Taxonomy" id="1268274"/>
    <lineage>
        <taxon>Eukaryota</taxon>
        <taxon>Fungi</taxon>
        <taxon>Dikarya</taxon>
        <taxon>Ascomycota</taxon>
        <taxon>Pezizomycotina</taxon>
        <taxon>Leotiomycetes</taxon>
        <taxon>Erysiphales</taxon>
        <taxon>Erysiphaceae</taxon>
        <taxon>Blumeria</taxon>
    </lineage>
</organism>
<proteinExistence type="predicted"/>